<evidence type="ECO:0000313" key="2">
    <source>
        <dbReference type="EMBL" id="MEQ2222977.1"/>
    </source>
</evidence>
<evidence type="ECO:0000256" key="1">
    <source>
        <dbReference type="SAM" id="MobiDB-lite"/>
    </source>
</evidence>
<organism evidence="2 3">
    <name type="scientific">Ilyodon furcidens</name>
    <name type="common">goldbreast splitfin</name>
    <dbReference type="NCBI Taxonomy" id="33524"/>
    <lineage>
        <taxon>Eukaryota</taxon>
        <taxon>Metazoa</taxon>
        <taxon>Chordata</taxon>
        <taxon>Craniata</taxon>
        <taxon>Vertebrata</taxon>
        <taxon>Euteleostomi</taxon>
        <taxon>Actinopterygii</taxon>
        <taxon>Neopterygii</taxon>
        <taxon>Teleostei</taxon>
        <taxon>Neoteleostei</taxon>
        <taxon>Acanthomorphata</taxon>
        <taxon>Ovalentaria</taxon>
        <taxon>Atherinomorphae</taxon>
        <taxon>Cyprinodontiformes</taxon>
        <taxon>Goodeidae</taxon>
        <taxon>Ilyodon</taxon>
    </lineage>
</organism>
<feature type="region of interest" description="Disordered" evidence="1">
    <location>
        <begin position="1"/>
        <end position="30"/>
    </location>
</feature>
<protein>
    <submittedName>
        <fullName evidence="2">Uncharacterized protein</fullName>
    </submittedName>
</protein>
<comment type="caution">
    <text evidence="2">The sequence shown here is derived from an EMBL/GenBank/DDBJ whole genome shotgun (WGS) entry which is preliminary data.</text>
</comment>
<gene>
    <name evidence="2" type="ORF">ILYODFUR_032042</name>
</gene>
<dbReference type="EMBL" id="JAHRIQ010005104">
    <property type="protein sequence ID" value="MEQ2222977.1"/>
    <property type="molecule type" value="Genomic_DNA"/>
</dbReference>
<keyword evidence="3" id="KW-1185">Reference proteome</keyword>
<name>A0ABV0SQW4_9TELE</name>
<accession>A0ABV0SQW4</accession>
<reference evidence="2 3" key="1">
    <citation type="submission" date="2021-06" db="EMBL/GenBank/DDBJ databases">
        <authorList>
            <person name="Palmer J.M."/>
        </authorList>
    </citation>
    <scope>NUCLEOTIDE SEQUENCE [LARGE SCALE GENOMIC DNA]</scope>
    <source>
        <strain evidence="3">if_2019</strain>
        <tissue evidence="2">Muscle</tissue>
    </source>
</reference>
<feature type="non-terminal residue" evidence="2">
    <location>
        <position position="1"/>
    </location>
</feature>
<sequence>LLSARSDCGSHSPLHGNKERLGNGTQGGCSEAGCGKHEKGQILTLELLKNTAVRLPLGHRTFN</sequence>
<dbReference type="Proteomes" id="UP001482620">
    <property type="component" value="Unassembled WGS sequence"/>
</dbReference>
<proteinExistence type="predicted"/>
<evidence type="ECO:0000313" key="3">
    <source>
        <dbReference type="Proteomes" id="UP001482620"/>
    </source>
</evidence>